<sequence>MFPIDVKSDASSSSDDHRPFQRQKSSQIAKKSESNDEYKPANWEFKGLRELEKEWLIEAIYEAKLKDQVHSGNPVATEWPNVTARYIELGGRPFSLEKLKSGWRKIKEIWKLFYDLSQLSGWKFNKKEGYAEMEFTNSGKSLCLEKHEKFICAASTDSRFLARKLQSRKGKQTIHDIDSEEMKSDGSNKKRSRGKSTKDSNCSGGQFSKLEIDPEYTSQFTLFNEQKASSHKLHSACLEKVSKIPNLSSAGKTAIMEHVAAHDNLKLTFLHFEDADLHAWIDMVVPKLTSAPSWTNRNESAD</sequence>
<evidence type="ECO:0000256" key="1">
    <source>
        <dbReference type="SAM" id="MobiDB-lite"/>
    </source>
</evidence>
<protein>
    <recommendedName>
        <fullName evidence="4">Myb/SANT-like domain-containing protein</fullName>
    </recommendedName>
</protein>
<evidence type="ECO:0008006" key="4">
    <source>
        <dbReference type="Google" id="ProtNLM"/>
    </source>
</evidence>
<keyword evidence="3" id="KW-1185">Reference proteome</keyword>
<gene>
    <name evidence="2" type="ORF">AXF42_Ash020430</name>
</gene>
<feature type="compositionally biased region" description="Basic and acidic residues" evidence="1">
    <location>
        <begin position="173"/>
        <end position="188"/>
    </location>
</feature>
<reference evidence="2 3" key="1">
    <citation type="journal article" date="2017" name="Nature">
        <title>The Apostasia genome and the evolution of orchids.</title>
        <authorList>
            <person name="Zhang G.Q."/>
            <person name="Liu K.W."/>
            <person name="Li Z."/>
            <person name="Lohaus R."/>
            <person name="Hsiao Y.Y."/>
            <person name="Niu S.C."/>
            <person name="Wang J.Y."/>
            <person name="Lin Y.C."/>
            <person name="Xu Q."/>
            <person name="Chen L.J."/>
            <person name="Yoshida K."/>
            <person name="Fujiwara S."/>
            <person name="Wang Z.W."/>
            <person name="Zhang Y.Q."/>
            <person name="Mitsuda N."/>
            <person name="Wang M."/>
            <person name="Liu G.H."/>
            <person name="Pecoraro L."/>
            <person name="Huang H.X."/>
            <person name="Xiao X.J."/>
            <person name="Lin M."/>
            <person name="Wu X.Y."/>
            <person name="Wu W.L."/>
            <person name="Chen Y.Y."/>
            <person name="Chang S.B."/>
            <person name="Sakamoto S."/>
            <person name="Ohme-Takagi M."/>
            <person name="Yagi M."/>
            <person name="Zeng S.J."/>
            <person name="Shen C.Y."/>
            <person name="Yeh C.M."/>
            <person name="Luo Y.B."/>
            <person name="Tsai W.C."/>
            <person name="Van de Peer Y."/>
            <person name="Liu Z.J."/>
        </authorList>
    </citation>
    <scope>NUCLEOTIDE SEQUENCE [LARGE SCALE GENOMIC DNA]</scope>
    <source>
        <strain evidence="3">cv. Shenzhen</strain>
        <tissue evidence="2">Stem</tissue>
    </source>
</reference>
<dbReference type="AlphaFoldDB" id="A0A2H9ZYG7"/>
<feature type="region of interest" description="Disordered" evidence="1">
    <location>
        <begin position="1"/>
        <end position="38"/>
    </location>
</feature>
<name>A0A2H9ZYG7_9ASPA</name>
<feature type="region of interest" description="Disordered" evidence="1">
    <location>
        <begin position="171"/>
        <end position="206"/>
    </location>
</feature>
<dbReference type="Proteomes" id="UP000236161">
    <property type="component" value="Unassembled WGS sequence"/>
</dbReference>
<proteinExistence type="predicted"/>
<evidence type="ECO:0000313" key="3">
    <source>
        <dbReference type="Proteomes" id="UP000236161"/>
    </source>
</evidence>
<organism evidence="2 3">
    <name type="scientific">Apostasia shenzhenica</name>
    <dbReference type="NCBI Taxonomy" id="1088818"/>
    <lineage>
        <taxon>Eukaryota</taxon>
        <taxon>Viridiplantae</taxon>
        <taxon>Streptophyta</taxon>
        <taxon>Embryophyta</taxon>
        <taxon>Tracheophyta</taxon>
        <taxon>Spermatophyta</taxon>
        <taxon>Magnoliopsida</taxon>
        <taxon>Liliopsida</taxon>
        <taxon>Asparagales</taxon>
        <taxon>Orchidaceae</taxon>
        <taxon>Apostasioideae</taxon>
        <taxon>Apostasia</taxon>
    </lineage>
</organism>
<dbReference type="EMBL" id="KZ452538">
    <property type="protein sequence ID" value="PKA48338.1"/>
    <property type="molecule type" value="Genomic_DNA"/>
</dbReference>
<accession>A0A2H9ZYG7</accession>
<evidence type="ECO:0000313" key="2">
    <source>
        <dbReference type="EMBL" id="PKA48338.1"/>
    </source>
</evidence>